<evidence type="ECO:0000256" key="15">
    <source>
        <dbReference type="RuleBase" id="RU000461"/>
    </source>
</evidence>
<evidence type="ECO:0000256" key="11">
    <source>
        <dbReference type="ARBA" id="ARBA00023004"/>
    </source>
</evidence>
<keyword evidence="13 16" id="KW-0472">Membrane</keyword>
<dbReference type="GeneID" id="105274198"/>
<comment type="function">
    <text evidence="2">May be involved in the metabolism of insect hormones and in the breakdown of synthetic insecticides.</text>
</comment>
<dbReference type="GO" id="GO:0004497">
    <property type="term" value="F:monooxygenase activity"/>
    <property type="evidence" value="ECO:0007669"/>
    <property type="project" value="UniProtKB-KW"/>
</dbReference>
<evidence type="ECO:0000256" key="6">
    <source>
        <dbReference type="ARBA" id="ARBA00022617"/>
    </source>
</evidence>
<reference evidence="18" key="1">
    <citation type="submission" date="2025-08" db="UniProtKB">
        <authorList>
            <consortium name="RefSeq"/>
        </authorList>
    </citation>
    <scope>IDENTIFICATION</scope>
    <source>
        <strain evidence="18">USDA-PBARC FA_bdor</strain>
        <tissue evidence="18">Whole organism</tissue>
    </source>
</reference>
<feature type="binding site" description="axial binding residue" evidence="14">
    <location>
        <position position="482"/>
    </location>
    <ligand>
        <name>heme</name>
        <dbReference type="ChEBI" id="CHEBI:30413"/>
    </ligand>
    <ligandPart>
        <name>Fe</name>
        <dbReference type="ChEBI" id="CHEBI:18248"/>
    </ligandPart>
</feature>
<comment type="cofactor">
    <cofactor evidence="1 14">
        <name>heme</name>
        <dbReference type="ChEBI" id="CHEBI:30413"/>
    </cofactor>
</comment>
<evidence type="ECO:0000256" key="10">
    <source>
        <dbReference type="ARBA" id="ARBA00023002"/>
    </source>
</evidence>
<sequence length="534" mass="61685">MSLTRVPLIPEDFLSVSVLALIAGALAAVYLWTSTRSYFRRRYALVKFARSLPGPPTLPLLGNALEFAVNPEGKSSRVPLKNIIIIYYNPSFFPHEETFDRVIDIIKNNEKTFRFWLGPQLVVVLTDPRDYEIILGSPKASYKDPIYRMMEPAVGQGLVSGSGPRQRTHRKIVMPMLNGRALTTYLKCFNIHSHYCRKLMEDTIQHGEFDVLPFLTNCTTDMMLETIFGISGAAQRGGYKRFVHYSDRIYEFIHLRMFKIWLHPDFIFERTEMGEEQRTGLKIIHGIVDQAIARKKREHVALARGAITEERPRVMLLEQMIDHMMKNQSMDDLELRYQIYTVYIAAQDTIAVISSFTLLMLAMHPGIQEKVREEVVEVLGGSEDVEEVHLSDFKYLERVIRETLRLFPIAPLMVRRTTGVIELESCTIPENCSVVIAAFRTHRNEEYWDHPEEFNPDRFLPENCNKRHPFSYIPFSGGLRGCVGQKFAIICLKTIIANLVRSCRFETSVKMEEIKLKMDISIRSRCGYRMKIIK</sequence>
<keyword evidence="12 15" id="KW-0503">Monooxygenase</keyword>
<dbReference type="PROSITE" id="PS00086">
    <property type="entry name" value="CYTOCHROME_P450"/>
    <property type="match status" value="1"/>
</dbReference>
<dbReference type="InterPro" id="IPR017972">
    <property type="entry name" value="Cyt_P450_CS"/>
</dbReference>
<evidence type="ECO:0000256" key="3">
    <source>
        <dbReference type="ARBA" id="ARBA00004174"/>
    </source>
</evidence>
<organism evidence="17 18">
    <name type="scientific">Fopius arisanus</name>
    <dbReference type="NCBI Taxonomy" id="64838"/>
    <lineage>
        <taxon>Eukaryota</taxon>
        <taxon>Metazoa</taxon>
        <taxon>Ecdysozoa</taxon>
        <taxon>Arthropoda</taxon>
        <taxon>Hexapoda</taxon>
        <taxon>Insecta</taxon>
        <taxon>Pterygota</taxon>
        <taxon>Neoptera</taxon>
        <taxon>Endopterygota</taxon>
        <taxon>Hymenoptera</taxon>
        <taxon>Apocrita</taxon>
        <taxon>Ichneumonoidea</taxon>
        <taxon>Braconidae</taxon>
        <taxon>Opiinae</taxon>
        <taxon>Fopius</taxon>
    </lineage>
</organism>
<evidence type="ECO:0000313" key="17">
    <source>
        <dbReference type="Proteomes" id="UP000694866"/>
    </source>
</evidence>
<keyword evidence="16" id="KW-0812">Transmembrane</keyword>
<dbReference type="PANTHER" id="PTHR24291">
    <property type="entry name" value="CYTOCHROME P450 FAMILY 4"/>
    <property type="match status" value="1"/>
</dbReference>
<dbReference type="KEGG" id="fas:105274198"/>
<keyword evidence="9" id="KW-0492">Microsome</keyword>
<evidence type="ECO:0000256" key="4">
    <source>
        <dbReference type="ARBA" id="ARBA00004406"/>
    </source>
</evidence>
<proteinExistence type="inferred from homology"/>
<dbReference type="Proteomes" id="UP000694866">
    <property type="component" value="Unplaced"/>
</dbReference>
<dbReference type="OrthoDB" id="1470350at2759"/>
<dbReference type="Gene3D" id="1.10.630.10">
    <property type="entry name" value="Cytochrome P450"/>
    <property type="match status" value="1"/>
</dbReference>
<accession>A0A9R1TU27</accession>
<dbReference type="RefSeq" id="XP_011315412.1">
    <property type="nucleotide sequence ID" value="XM_011317110.1"/>
</dbReference>
<keyword evidence="6 14" id="KW-0349">Heme</keyword>
<evidence type="ECO:0000256" key="12">
    <source>
        <dbReference type="ARBA" id="ARBA00023033"/>
    </source>
</evidence>
<dbReference type="GO" id="GO:0005506">
    <property type="term" value="F:iron ion binding"/>
    <property type="evidence" value="ECO:0007669"/>
    <property type="project" value="InterPro"/>
</dbReference>
<evidence type="ECO:0000256" key="9">
    <source>
        <dbReference type="ARBA" id="ARBA00022848"/>
    </source>
</evidence>
<keyword evidence="16" id="KW-1133">Transmembrane helix</keyword>
<dbReference type="Pfam" id="PF00067">
    <property type="entry name" value="p450"/>
    <property type="match status" value="1"/>
</dbReference>
<dbReference type="PANTHER" id="PTHR24291:SF189">
    <property type="entry name" value="CYTOCHROME P450 4C3-RELATED"/>
    <property type="match status" value="1"/>
</dbReference>
<dbReference type="GO" id="GO:0020037">
    <property type="term" value="F:heme binding"/>
    <property type="evidence" value="ECO:0007669"/>
    <property type="project" value="InterPro"/>
</dbReference>
<evidence type="ECO:0000256" key="13">
    <source>
        <dbReference type="ARBA" id="ARBA00023136"/>
    </source>
</evidence>
<comment type="similarity">
    <text evidence="5 15">Belongs to the cytochrome P450 family.</text>
</comment>
<evidence type="ECO:0000256" key="1">
    <source>
        <dbReference type="ARBA" id="ARBA00001971"/>
    </source>
</evidence>
<dbReference type="InterPro" id="IPR002401">
    <property type="entry name" value="Cyt_P450_E_grp-I"/>
</dbReference>
<dbReference type="AlphaFoldDB" id="A0A9R1TU27"/>
<keyword evidence="7 14" id="KW-0479">Metal-binding</keyword>
<gene>
    <name evidence="18" type="primary">LOC105274198</name>
</gene>
<evidence type="ECO:0000256" key="16">
    <source>
        <dbReference type="SAM" id="Phobius"/>
    </source>
</evidence>
<name>A0A9R1TU27_9HYME</name>
<keyword evidence="10 15" id="KW-0560">Oxidoreductase</keyword>
<evidence type="ECO:0000256" key="8">
    <source>
        <dbReference type="ARBA" id="ARBA00022824"/>
    </source>
</evidence>
<evidence type="ECO:0000256" key="5">
    <source>
        <dbReference type="ARBA" id="ARBA00010617"/>
    </source>
</evidence>
<comment type="subcellular location">
    <subcellularLocation>
        <location evidence="4">Endoplasmic reticulum membrane</location>
        <topology evidence="4">Peripheral membrane protein</topology>
    </subcellularLocation>
    <subcellularLocation>
        <location evidence="3">Microsome membrane</location>
        <topology evidence="3">Peripheral membrane protein</topology>
    </subcellularLocation>
</comment>
<feature type="transmembrane region" description="Helical" evidence="16">
    <location>
        <begin position="13"/>
        <end position="32"/>
    </location>
</feature>
<dbReference type="PRINTS" id="PR00385">
    <property type="entry name" value="P450"/>
</dbReference>
<evidence type="ECO:0000256" key="2">
    <source>
        <dbReference type="ARBA" id="ARBA00003690"/>
    </source>
</evidence>
<evidence type="ECO:0000256" key="14">
    <source>
        <dbReference type="PIRSR" id="PIRSR602401-1"/>
    </source>
</evidence>
<evidence type="ECO:0000313" key="18">
    <source>
        <dbReference type="RefSeq" id="XP_011315412.1"/>
    </source>
</evidence>
<dbReference type="InterPro" id="IPR050196">
    <property type="entry name" value="Cytochrome_P450_Monoox"/>
</dbReference>
<keyword evidence="11 14" id="KW-0408">Iron</keyword>
<dbReference type="PRINTS" id="PR00463">
    <property type="entry name" value="EP450I"/>
</dbReference>
<protein>
    <submittedName>
        <fullName evidence="18">Cytochrome P450 4C1 isoform X1</fullName>
    </submittedName>
</protein>
<dbReference type="InterPro" id="IPR001128">
    <property type="entry name" value="Cyt_P450"/>
</dbReference>
<dbReference type="GO" id="GO:0005789">
    <property type="term" value="C:endoplasmic reticulum membrane"/>
    <property type="evidence" value="ECO:0007669"/>
    <property type="project" value="UniProtKB-SubCell"/>
</dbReference>
<dbReference type="GO" id="GO:0016705">
    <property type="term" value="F:oxidoreductase activity, acting on paired donors, with incorporation or reduction of molecular oxygen"/>
    <property type="evidence" value="ECO:0007669"/>
    <property type="project" value="InterPro"/>
</dbReference>
<dbReference type="SUPFAM" id="SSF48264">
    <property type="entry name" value="Cytochrome P450"/>
    <property type="match status" value="1"/>
</dbReference>
<evidence type="ECO:0000256" key="7">
    <source>
        <dbReference type="ARBA" id="ARBA00022723"/>
    </source>
</evidence>
<keyword evidence="8" id="KW-0256">Endoplasmic reticulum</keyword>
<dbReference type="InterPro" id="IPR036396">
    <property type="entry name" value="Cyt_P450_sf"/>
</dbReference>
<keyword evidence="17" id="KW-1185">Reference proteome</keyword>